<gene>
    <name evidence="1" type="primary">g772</name>
    <name evidence="1" type="ORF">VP750_LOCUS674</name>
</gene>
<protein>
    <submittedName>
        <fullName evidence="1">G772 protein</fullName>
    </submittedName>
</protein>
<proteinExistence type="predicted"/>
<evidence type="ECO:0000313" key="1">
    <source>
        <dbReference type="EMBL" id="CAL5219015.1"/>
    </source>
</evidence>
<sequence>MRYSFIKCEFHREALFEGGGEPKEGLFAALPPALLPVFLAACAPSTELSLSAHGDQGEEFLAMSSESIAPGALSTSPFGQV</sequence>
<evidence type="ECO:0000313" key="2">
    <source>
        <dbReference type="Proteomes" id="UP001497392"/>
    </source>
</evidence>
<keyword evidence="2" id="KW-1185">Reference proteome</keyword>
<name>A0ABP1FK88_9CHLO</name>
<reference evidence="1 2" key="1">
    <citation type="submission" date="2024-06" db="EMBL/GenBank/DDBJ databases">
        <authorList>
            <person name="Kraege A."/>
            <person name="Thomma B."/>
        </authorList>
    </citation>
    <scope>NUCLEOTIDE SEQUENCE [LARGE SCALE GENOMIC DNA]</scope>
</reference>
<accession>A0ABP1FK88</accession>
<organism evidence="1 2">
    <name type="scientific">Coccomyxa viridis</name>
    <dbReference type="NCBI Taxonomy" id="1274662"/>
    <lineage>
        <taxon>Eukaryota</taxon>
        <taxon>Viridiplantae</taxon>
        <taxon>Chlorophyta</taxon>
        <taxon>core chlorophytes</taxon>
        <taxon>Trebouxiophyceae</taxon>
        <taxon>Trebouxiophyceae incertae sedis</taxon>
        <taxon>Coccomyxaceae</taxon>
        <taxon>Coccomyxa</taxon>
    </lineage>
</organism>
<dbReference type="Proteomes" id="UP001497392">
    <property type="component" value="Unassembled WGS sequence"/>
</dbReference>
<comment type="caution">
    <text evidence="1">The sequence shown here is derived from an EMBL/GenBank/DDBJ whole genome shotgun (WGS) entry which is preliminary data.</text>
</comment>
<dbReference type="EMBL" id="CAXHTA020000002">
    <property type="protein sequence ID" value="CAL5219015.1"/>
    <property type="molecule type" value="Genomic_DNA"/>
</dbReference>